<proteinExistence type="predicted"/>
<name>A0A7S0EVN4_9EUKA</name>
<reference evidence="2" key="1">
    <citation type="submission" date="2021-01" db="EMBL/GenBank/DDBJ databases">
        <authorList>
            <person name="Corre E."/>
            <person name="Pelletier E."/>
            <person name="Niang G."/>
            <person name="Scheremetjew M."/>
            <person name="Finn R."/>
            <person name="Kale V."/>
            <person name="Holt S."/>
            <person name="Cochrane G."/>
            <person name="Meng A."/>
            <person name="Brown T."/>
            <person name="Cohen L."/>
        </authorList>
    </citation>
    <scope>NUCLEOTIDE SEQUENCE</scope>
    <source>
        <strain evidence="2">CCMP1374</strain>
    </source>
</reference>
<feature type="region of interest" description="Disordered" evidence="1">
    <location>
        <begin position="356"/>
        <end position="375"/>
    </location>
</feature>
<dbReference type="EMBL" id="HBEP01023075">
    <property type="protein sequence ID" value="CAD8494595.1"/>
    <property type="molecule type" value="Transcribed_RNA"/>
</dbReference>
<protein>
    <submittedName>
        <fullName evidence="2">Uncharacterized protein</fullName>
    </submittedName>
</protein>
<accession>A0A7S0EVN4</accession>
<gene>
    <name evidence="2" type="ORF">PANT1444_LOCUS13056</name>
</gene>
<dbReference type="AlphaFoldDB" id="A0A7S0EVN4"/>
<sequence>MMFALAQPLLCAAMFDMPLPAPMRPSRLSAVPVLTGGDTSNLLFGKIQRHATLPGSRLSPNPLAAVDDQGKLGKALWSQFMMSSVPQQDKASRSDLDRSPRLAESLLFIDCTKAAAGGGGGLPNPFGMFAEKVVAQAGRMPDAALLSLAAGRGAMHVYVMVDGGEGGGTKALGECVASLKGLGLCATLIAPEDGVVLESTKDWSCGQLQDHEGELQTPLAVRNGLQPAGEAARAAEAAGEATELAQLVPSPAGGGGRTLPREDFAELVLQYALRCARCKDEGAPALRVVRVAPAGGALTERPVVNYESTIGGPKMRAAQGTAQSADWGALFAPFGVVRQSDPGDWRVLVELRPEVEQPVYQTPQKRTAPPKPAAE</sequence>
<organism evidence="2">
    <name type="scientific">Phaeocystis antarctica</name>
    <dbReference type="NCBI Taxonomy" id="33657"/>
    <lineage>
        <taxon>Eukaryota</taxon>
        <taxon>Haptista</taxon>
        <taxon>Haptophyta</taxon>
        <taxon>Prymnesiophyceae</taxon>
        <taxon>Phaeocystales</taxon>
        <taxon>Phaeocystaceae</taxon>
        <taxon>Phaeocystis</taxon>
    </lineage>
</organism>
<evidence type="ECO:0000313" key="2">
    <source>
        <dbReference type="EMBL" id="CAD8494595.1"/>
    </source>
</evidence>
<evidence type="ECO:0000256" key="1">
    <source>
        <dbReference type="SAM" id="MobiDB-lite"/>
    </source>
</evidence>